<evidence type="ECO:0000313" key="9">
    <source>
        <dbReference type="Proteomes" id="UP000013523"/>
    </source>
</evidence>
<evidence type="ECO:0000256" key="4">
    <source>
        <dbReference type="ARBA" id="ARBA00049578"/>
    </source>
</evidence>
<gene>
    <name evidence="8" type="ORF">Clopa_1054</name>
</gene>
<dbReference type="AlphaFoldDB" id="R4JZ18"/>
<dbReference type="HOGENOM" id="CLU_173865_0_0_9"/>
<protein>
    <recommendedName>
        <fullName evidence="6">dihydrouracil dehydrogenase (NAD(+))</fullName>
        <ecNumber evidence="6">1.3.1.1</ecNumber>
    </recommendedName>
</protein>
<proteinExistence type="predicted"/>
<feature type="domain" description="Dihydroprymidine dehydrogenase" evidence="7">
    <location>
        <begin position="2"/>
        <end position="104"/>
    </location>
</feature>
<dbReference type="PANTHER" id="PTHR43073">
    <property type="entry name" value="DIHYDROPYRIMIDINE DEHYDROGENASE [NADP(+)]"/>
    <property type="match status" value="1"/>
</dbReference>
<dbReference type="SUPFAM" id="SSF46548">
    <property type="entry name" value="alpha-helical ferredoxin"/>
    <property type="match status" value="1"/>
</dbReference>
<evidence type="ECO:0000256" key="6">
    <source>
        <dbReference type="ARBA" id="ARBA00049728"/>
    </source>
</evidence>
<dbReference type="EMBL" id="CP003261">
    <property type="protein sequence ID" value="AGK96062.1"/>
    <property type="molecule type" value="Genomic_DNA"/>
</dbReference>
<evidence type="ECO:0000259" key="7">
    <source>
        <dbReference type="Pfam" id="PF14691"/>
    </source>
</evidence>
<dbReference type="GO" id="GO:0051536">
    <property type="term" value="F:iron-sulfur cluster binding"/>
    <property type="evidence" value="ECO:0007669"/>
    <property type="project" value="InterPro"/>
</dbReference>
<comment type="subunit">
    <text evidence="5">Heterotetramer of 2 PreA and 2 PreT subunits.</text>
</comment>
<evidence type="ECO:0000256" key="1">
    <source>
        <dbReference type="ARBA" id="ARBA00023002"/>
    </source>
</evidence>
<reference evidence="8 9" key="1">
    <citation type="submission" date="2012-01" db="EMBL/GenBank/DDBJ databases">
        <title>Complete sequence of chromosome of Clostridium pasteurianum BC1.</title>
        <authorList>
            <consortium name="US DOE Joint Genome Institute"/>
            <person name="Lucas S."/>
            <person name="Han J."/>
            <person name="Lapidus A."/>
            <person name="Cheng J.-F."/>
            <person name="Goodwin L."/>
            <person name="Pitluck S."/>
            <person name="Peters L."/>
            <person name="Mikhailova N."/>
            <person name="Teshima H."/>
            <person name="Detter J.C."/>
            <person name="Han C."/>
            <person name="Tapia R."/>
            <person name="Land M."/>
            <person name="Hauser L."/>
            <person name="Kyrpides N."/>
            <person name="Ivanova N."/>
            <person name="Pagani I."/>
            <person name="Dunn J."/>
            <person name="Taghavi S."/>
            <person name="Francis A."/>
            <person name="van der Lelie D."/>
            <person name="Woyke T."/>
        </authorList>
    </citation>
    <scope>NUCLEOTIDE SEQUENCE [LARGE SCALE GENOMIC DNA]</scope>
    <source>
        <strain evidence="8 9">BC1</strain>
    </source>
</reference>
<name>R4JZ18_CLOPA</name>
<keyword evidence="1" id="KW-0560">Oxidoreductase</keyword>
<dbReference type="InterPro" id="IPR028261">
    <property type="entry name" value="DPD_II"/>
</dbReference>
<comment type="function">
    <text evidence="4">Involved in pyrimidine base degradation. Catalyzes physiologically the reduction of uracil to 5,6-dihydrouracil (DHU) by using NADH as a specific cosubstrate. It also catalyzes the reverse reaction and the reduction of thymine to 5,6-dihydrothymine (DHT).</text>
</comment>
<accession>R4JZ18</accession>
<dbReference type="Proteomes" id="UP000013523">
    <property type="component" value="Chromosome"/>
</dbReference>
<dbReference type="Pfam" id="PF14691">
    <property type="entry name" value="Fer4_20"/>
    <property type="match status" value="1"/>
</dbReference>
<evidence type="ECO:0000256" key="2">
    <source>
        <dbReference type="ARBA" id="ARBA00047685"/>
    </source>
</evidence>
<sequence>MIKKKVTKTMIIEETARCLLCYDAPCSKACPVGFDPAKNMRSVRFQNFRGAGEAVKRNSELVGKCGEACNNGRFCQRNCIRGKIDRPIQINMVHEFLMEDKNKSEEDA</sequence>
<dbReference type="EC" id="1.3.1.1" evidence="6"/>
<dbReference type="Gene3D" id="1.10.1060.10">
    <property type="entry name" value="Alpha-helical ferredoxin"/>
    <property type="match status" value="1"/>
</dbReference>
<dbReference type="eggNOG" id="COG0493">
    <property type="taxonomic scope" value="Bacteria"/>
</dbReference>
<keyword evidence="9" id="KW-1185">Reference proteome</keyword>
<dbReference type="InterPro" id="IPR009051">
    <property type="entry name" value="Helical_ferredxn"/>
</dbReference>
<evidence type="ECO:0000313" key="8">
    <source>
        <dbReference type="EMBL" id="AGK96062.1"/>
    </source>
</evidence>
<dbReference type="KEGG" id="cpas:Clopa_1054"/>
<evidence type="ECO:0000256" key="5">
    <source>
        <dbReference type="ARBA" id="ARBA00049714"/>
    </source>
</evidence>
<evidence type="ECO:0000256" key="3">
    <source>
        <dbReference type="ARBA" id="ARBA00048792"/>
    </source>
</evidence>
<dbReference type="PATRIC" id="fig|86416.3.peg.1047"/>
<organism evidence="8 9">
    <name type="scientific">Clostridium pasteurianum BC1</name>
    <dbReference type="NCBI Taxonomy" id="86416"/>
    <lineage>
        <taxon>Bacteria</taxon>
        <taxon>Bacillati</taxon>
        <taxon>Bacillota</taxon>
        <taxon>Clostridia</taxon>
        <taxon>Eubacteriales</taxon>
        <taxon>Clostridiaceae</taxon>
        <taxon>Clostridium</taxon>
    </lineage>
</organism>
<comment type="catalytic activity">
    <reaction evidence="3">
        <text>5,6-dihydrouracil + NAD(+) = uracil + NADH + H(+)</text>
        <dbReference type="Rhea" id="RHEA:20189"/>
        <dbReference type="ChEBI" id="CHEBI:15378"/>
        <dbReference type="ChEBI" id="CHEBI:15901"/>
        <dbReference type="ChEBI" id="CHEBI:17568"/>
        <dbReference type="ChEBI" id="CHEBI:57540"/>
        <dbReference type="ChEBI" id="CHEBI:57945"/>
        <dbReference type="EC" id="1.3.1.1"/>
    </reaction>
</comment>
<dbReference type="PANTHER" id="PTHR43073:SF2">
    <property type="entry name" value="DIHYDROPYRIMIDINE DEHYDROGENASE [NADP(+)]"/>
    <property type="match status" value="1"/>
</dbReference>
<dbReference type="OrthoDB" id="9803192at2"/>
<dbReference type="STRING" id="86416.Clopa_1054"/>
<dbReference type="GO" id="GO:0004159">
    <property type="term" value="F:dihydropyrimidine dehydrogenase (NAD+) activity"/>
    <property type="evidence" value="ECO:0007669"/>
    <property type="project" value="UniProtKB-EC"/>
</dbReference>
<dbReference type="RefSeq" id="WP_015614385.1">
    <property type="nucleotide sequence ID" value="NC_021182.1"/>
</dbReference>
<comment type="catalytic activity">
    <reaction evidence="2">
        <text>5,6-dihydrothymine + NAD(+) = thymine + NADH + H(+)</text>
        <dbReference type="Rhea" id="RHEA:28791"/>
        <dbReference type="ChEBI" id="CHEBI:15378"/>
        <dbReference type="ChEBI" id="CHEBI:17821"/>
        <dbReference type="ChEBI" id="CHEBI:27468"/>
        <dbReference type="ChEBI" id="CHEBI:57540"/>
        <dbReference type="ChEBI" id="CHEBI:57945"/>
        <dbReference type="EC" id="1.3.1.1"/>
    </reaction>
</comment>